<dbReference type="GO" id="GO:0008757">
    <property type="term" value="F:S-adenosylmethionine-dependent methyltransferase activity"/>
    <property type="evidence" value="ECO:0007669"/>
    <property type="project" value="TreeGrafter"/>
</dbReference>
<dbReference type="PANTHER" id="PTHR10509:SF14">
    <property type="entry name" value="CAFFEOYL-COA O-METHYLTRANSFERASE 3-RELATED"/>
    <property type="match status" value="1"/>
</dbReference>
<evidence type="ECO:0000256" key="3">
    <source>
        <dbReference type="ARBA" id="ARBA00022691"/>
    </source>
</evidence>
<dbReference type="PROSITE" id="PS51682">
    <property type="entry name" value="SAM_OMT_I"/>
    <property type="match status" value="1"/>
</dbReference>
<sequence>MDPWQAVDEYLGQRLLPADPVLEEALRSAAAAGLPEIAVSPAQGKFLHLLARICRARRVLELGTLGGYSTIWLARALPADGTLITLEAQPAFAEVARTNIARAGLADRVEIVVGAALDTLPNLKERAQDPFDFVFIDADKPNSLEYVRWALQLSGPGSVIVLDNVVRQGALADPTTSDENVVGMRRVFDFLPTEPRLSAAALQTVGVKGYDGFALLLVQD</sequence>
<protein>
    <submittedName>
        <fullName evidence="4">O-methyltransferase</fullName>
    </submittedName>
</protein>
<organism evidence="4 5">
    <name type="scientific">Candidatus Dormiibacter inghamiae</name>
    <dbReference type="NCBI Taxonomy" id="3127013"/>
    <lineage>
        <taxon>Bacteria</taxon>
        <taxon>Bacillati</taxon>
        <taxon>Candidatus Dormiibacterota</taxon>
        <taxon>Candidatus Dormibacteria</taxon>
        <taxon>Candidatus Dormibacterales</taxon>
        <taxon>Candidatus Dormibacteraceae</taxon>
        <taxon>Candidatus Dormiibacter</taxon>
    </lineage>
</organism>
<accession>A0A934KIH6</accession>
<reference evidence="4 5" key="1">
    <citation type="submission" date="2020-10" db="EMBL/GenBank/DDBJ databases">
        <title>Ca. Dormibacterota MAGs.</title>
        <authorList>
            <person name="Montgomery K."/>
        </authorList>
    </citation>
    <scope>NUCLEOTIDE SEQUENCE [LARGE SCALE GENOMIC DNA]</scope>
    <source>
        <strain evidence="4">SC8811_S16_3</strain>
    </source>
</reference>
<evidence type="ECO:0000256" key="1">
    <source>
        <dbReference type="ARBA" id="ARBA00022603"/>
    </source>
</evidence>
<name>A0A934KIH6_9BACT</name>
<dbReference type="AlphaFoldDB" id="A0A934KIH6"/>
<dbReference type="Gene3D" id="3.40.50.150">
    <property type="entry name" value="Vaccinia Virus protein VP39"/>
    <property type="match status" value="1"/>
</dbReference>
<dbReference type="PANTHER" id="PTHR10509">
    <property type="entry name" value="O-METHYLTRANSFERASE-RELATED"/>
    <property type="match status" value="1"/>
</dbReference>
<dbReference type="InterPro" id="IPR050362">
    <property type="entry name" value="Cation-dep_OMT"/>
</dbReference>
<dbReference type="CDD" id="cd02440">
    <property type="entry name" value="AdoMet_MTases"/>
    <property type="match status" value="1"/>
</dbReference>
<evidence type="ECO:0000313" key="5">
    <source>
        <dbReference type="Proteomes" id="UP000620075"/>
    </source>
</evidence>
<keyword evidence="1" id="KW-0489">Methyltransferase</keyword>
<dbReference type="InterPro" id="IPR029063">
    <property type="entry name" value="SAM-dependent_MTases_sf"/>
</dbReference>
<dbReference type="GO" id="GO:0032259">
    <property type="term" value="P:methylation"/>
    <property type="evidence" value="ECO:0007669"/>
    <property type="project" value="UniProtKB-KW"/>
</dbReference>
<comment type="caution">
    <text evidence="4">The sequence shown here is derived from an EMBL/GenBank/DDBJ whole genome shotgun (WGS) entry which is preliminary data.</text>
</comment>
<dbReference type="GO" id="GO:0008171">
    <property type="term" value="F:O-methyltransferase activity"/>
    <property type="evidence" value="ECO:0007669"/>
    <property type="project" value="InterPro"/>
</dbReference>
<dbReference type="InterPro" id="IPR002935">
    <property type="entry name" value="SAM_O-MeTrfase"/>
</dbReference>
<evidence type="ECO:0000313" key="4">
    <source>
        <dbReference type="EMBL" id="MBJ7604112.1"/>
    </source>
</evidence>
<keyword evidence="2" id="KW-0808">Transferase</keyword>
<proteinExistence type="predicted"/>
<dbReference type="EMBL" id="JAEKNQ010000053">
    <property type="protein sequence ID" value="MBJ7604112.1"/>
    <property type="molecule type" value="Genomic_DNA"/>
</dbReference>
<dbReference type="SUPFAM" id="SSF53335">
    <property type="entry name" value="S-adenosyl-L-methionine-dependent methyltransferases"/>
    <property type="match status" value="1"/>
</dbReference>
<gene>
    <name evidence="4" type="ORF">JF888_13110</name>
</gene>
<evidence type="ECO:0000256" key="2">
    <source>
        <dbReference type="ARBA" id="ARBA00022679"/>
    </source>
</evidence>
<keyword evidence="3" id="KW-0949">S-adenosyl-L-methionine</keyword>
<dbReference type="Proteomes" id="UP000620075">
    <property type="component" value="Unassembled WGS sequence"/>
</dbReference>
<dbReference type="Pfam" id="PF01596">
    <property type="entry name" value="Methyltransf_3"/>
    <property type="match status" value="1"/>
</dbReference>